<gene>
    <name evidence="1" type="ORF">ONZ43_g2814</name>
</gene>
<keyword evidence="2" id="KW-1185">Reference proteome</keyword>
<protein>
    <submittedName>
        <fullName evidence="1">Uncharacterized protein</fullName>
    </submittedName>
</protein>
<evidence type="ECO:0000313" key="1">
    <source>
        <dbReference type="EMBL" id="KAJ8120489.1"/>
    </source>
</evidence>
<organism evidence="1 2">
    <name type="scientific">Nemania bipapillata</name>
    <dbReference type="NCBI Taxonomy" id="110536"/>
    <lineage>
        <taxon>Eukaryota</taxon>
        <taxon>Fungi</taxon>
        <taxon>Dikarya</taxon>
        <taxon>Ascomycota</taxon>
        <taxon>Pezizomycotina</taxon>
        <taxon>Sordariomycetes</taxon>
        <taxon>Xylariomycetidae</taxon>
        <taxon>Xylariales</taxon>
        <taxon>Xylariaceae</taxon>
        <taxon>Nemania</taxon>
    </lineage>
</organism>
<evidence type="ECO:0000313" key="2">
    <source>
        <dbReference type="Proteomes" id="UP001153334"/>
    </source>
</evidence>
<reference evidence="1" key="1">
    <citation type="submission" date="2022-11" db="EMBL/GenBank/DDBJ databases">
        <title>Genome Sequence of Nemania bipapillata.</title>
        <authorList>
            <person name="Buettner E."/>
        </authorList>
    </citation>
    <scope>NUCLEOTIDE SEQUENCE</scope>
    <source>
        <strain evidence="1">CP14</strain>
    </source>
</reference>
<comment type="caution">
    <text evidence="1">The sequence shown here is derived from an EMBL/GenBank/DDBJ whole genome shotgun (WGS) entry which is preliminary data.</text>
</comment>
<proteinExistence type="predicted"/>
<name>A0ACC2IZF6_9PEZI</name>
<accession>A0ACC2IZF6</accession>
<dbReference type="EMBL" id="JAPESX010000611">
    <property type="protein sequence ID" value="KAJ8120489.1"/>
    <property type="molecule type" value="Genomic_DNA"/>
</dbReference>
<dbReference type="Proteomes" id="UP001153334">
    <property type="component" value="Unassembled WGS sequence"/>
</dbReference>
<sequence>MIVSLIIGVFGGYGPPLYNVKEWHLEWFWRLCPGIWFTEAYFDKHLARVAHLYDLEAAASWTGYVRGRFGLDIALLLIIGTVYRIAAYGGLIGLNRTKQV</sequence>